<dbReference type="GO" id="GO:0030246">
    <property type="term" value="F:carbohydrate binding"/>
    <property type="evidence" value="ECO:0007669"/>
    <property type="project" value="InterPro"/>
</dbReference>
<dbReference type="CDD" id="cd09620">
    <property type="entry name" value="CBM9_like_3"/>
    <property type="match status" value="1"/>
</dbReference>
<dbReference type="Pfam" id="PF16011">
    <property type="entry name" value="CBM9_2"/>
    <property type="match status" value="1"/>
</dbReference>
<dbReference type="AlphaFoldDB" id="A0A4Q5LMN0"/>
<feature type="domain" description="Carbohydrate-binding" evidence="1">
    <location>
        <begin position="53"/>
        <end position="234"/>
    </location>
</feature>
<dbReference type="GO" id="GO:0016052">
    <property type="term" value="P:carbohydrate catabolic process"/>
    <property type="evidence" value="ECO:0007669"/>
    <property type="project" value="InterPro"/>
</dbReference>
<dbReference type="Proteomes" id="UP000293331">
    <property type="component" value="Unassembled WGS sequence"/>
</dbReference>
<organism evidence="2 3">
    <name type="scientific">Mucilaginibacter terrigena</name>
    <dbReference type="NCBI Taxonomy" id="2492395"/>
    <lineage>
        <taxon>Bacteria</taxon>
        <taxon>Pseudomonadati</taxon>
        <taxon>Bacteroidota</taxon>
        <taxon>Sphingobacteriia</taxon>
        <taxon>Sphingobacteriales</taxon>
        <taxon>Sphingobacteriaceae</taxon>
        <taxon>Mucilaginibacter</taxon>
    </lineage>
</organism>
<gene>
    <name evidence="2" type="ORF">EWM62_12185</name>
</gene>
<evidence type="ECO:0000313" key="2">
    <source>
        <dbReference type="EMBL" id="RYU90282.1"/>
    </source>
</evidence>
<name>A0A4Q5LMN0_9SPHI</name>
<dbReference type="EMBL" id="SEWG01000004">
    <property type="protein sequence ID" value="RYU90282.1"/>
    <property type="molecule type" value="Genomic_DNA"/>
</dbReference>
<dbReference type="InterPro" id="IPR010502">
    <property type="entry name" value="Carb-bd_dom_fam9"/>
</dbReference>
<accession>A0A4Q5LMN0</accession>
<dbReference type="SUPFAM" id="SSF49344">
    <property type="entry name" value="CBD9-like"/>
    <property type="match status" value="1"/>
</dbReference>
<dbReference type="OrthoDB" id="9801646at2"/>
<keyword evidence="3" id="KW-1185">Reference proteome</keyword>
<comment type="caution">
    <text evidence="2">The sequence shown here is derived from an EMBL/GenBank/DDBJ whole genome shotgun (WGS) entry which is preliminary data.</text>
</comment>
<dbReference type="GO" id="GO:0004553">
    <property type="term" value="F:hydrolase activity, hydrolyzing O-glycosyl compounds"/>
    <property type="evidence" value="ECO:0007669"/>
    <property type="project" value="InterPro"/>
</dbReference>
<dbReference type="Gene3D" id="2.60.40.1190">
    <property type="match status" value="1"/>
</dbReference>
<evidence type="ECO:0000259" key="1">
    <source>
        <dbReference type="Pfam" id="PF16011"/>
    </source>
</evidence>
<reference evidence="2 3" key="1">
    <citation type="submission" date="2019-02" db="EMBL/GenBank/DDBJ databases">
        <title>Bacterial novel species Mucilaginibacter sp. 17JY9-4 isolated from soil.</title>
        <authorList>
            <person name="Jung H.-Y."/>
        </authorList>
    </citation>
    <scope>NUCLEOTIDE SEQUENCE [LARGE SCALE GENOMIC DNA]</scope>
    <source>
        <strain evidence="2 3">17JY9-4</strain>
    </source>
</reference>
<proteinExistence type="predicted"/>
<sequence>MQMPCSKQYLTRLINTIQRLPMDNGITVNIPYLKGFDGFGTVEDVSKALDGYERRQIQHAPWAGNEEQPEASFVLAYGESDIYLKYYVTEHTLKAEYSKFNDPVFEDSCVEFFIAFDNDVNYYNLEFNCMGTCRAQYGQHKTGRTFLPVSLLKTIRHQTLVKTGTNNISWELTLCIPKKIFKFHPGLSLAKSRAKVNFYKCGDGLPQPHFLCWNRIEAQKPEFHLSNFFKEIVFSPQVY</sequence>
<protein>
    <recommendedName>
        <fullName evidence="1">Carbohydrate-binding domain-containing protein</fullName>
    </recommendedName>
</protein>
<evidence type="ECO:0000313" key="3">
    <source>
        <dbReference type="Proteomes" id="UP000293331"/>
    </source>
</evidence>